<dbReference type="PRINTS" id="PR00046">
    <property type="entry name" value="SIGMA70FCT"/>
</dbReference>
<dbReference type="Proteomes" id="UP000230084">
    <property type="component" value="Unassembled WGS sequence"/>
</dbReference>
<protein>
    <recommendedName>
        <fullName evidence="3">RNA polymerase sigma-70 region 4 domain-containing protein</fullName>
    </recommendedName>
</protein>
<comment type="caution">
    <text evidence="1">The sequence shown here is derived from an EMBL/GenBank/DDBJ whole genome shotgun (WGS) entry which is preliminary data.</text>
</comment>
<gene>
    <name evidence="1" type="ORF">COV06_03670</name>
</gene>
<dbReference type="EMBL" id="PCYM01000006">
    <property type="protein sequence ID" value="PIR47522.1"/>
    <property type="molecule type" value="Genomic_DNA"/>
</dbReference>
<dbReference type="InterPro" id="IPR013324">
    <property type="entry name" value="RNA_pol_sigma_r3/r4-like"/>
</dbReference>
<dbReference type="GO" id="GO:0006352">
    <property type="term" value="P:DNA-templated transcription initiation"/>
    <property type="evidence" value="ECO:0007669"/>
    <property type="project" value="InterPro"/>
</dbReference>
<dbReference type="GO" id="GO:0003700">
    <property type="term" value="F:DNA-binding transcription factor activity"/>
    <property type="evidence" value="ECO:0007669"/>
    <property type="project" value="InterPro"/>
</dbReference>
<reference evidence="1 2" key="1">
    <citation type="submission" date="2017-09" db="EMBL/GenBank/DDBJ databases">
        <title>Depth-based differentiation of microbial function through sediment-hosted aquifers and enrichment of novel symbionts in the deep terrestrial subsurface.</title>
        <authorList>
            <person name="Probst A.J."/>
            <person name="Ladd B."/>
            <person name="Jarett J.K."/>
            <person name="Geller-Mcgrath D.E."/>
            <person name="Sieber C.M."/>
            <person name="Emerson J.B."/>
            <person name="Anantharaman K."/>
            <person name="Thomas B.C."/>
            <person name="Malmstrom R."/>
            <person name="Stieglmeier M."/>
            <person name="Klingl A."/>
            <person name="Woyke T."/>
            <person name="Ryan C.M."/>
            <person name="Banfield J.F."/>
        </authorList>
    </citation>
    <scope>NUCLEOTIDE SEQUENCE [LARGE SCALE GENOMIC DNA]</scope>
    <source>
        <strain evidence="1">CG10_big_fil_rev_8_21_14_0_10_50_16</strain>
    </source>
</reference>
<evidence type="ECO:0000313" key="1">
    <source>
        <dbReference type="EMBL" id="PIR47522.1"/>
    </source>
</evidence>
<organism evidence="1 2">
    <name type="scientific">Candidatus Uhrbacteria bacterium CG10_big_fil_rev_8_21_14_0_10_50_16</name>
    <dbReference type="NCBI Taxonomy" id="1975039"/>
    <lineage>
        <taxon>Bacteria</taxon>
        <taxon>Candidatus Uhriibacteriota</taxon>
    </lineage>
</organism>
<accession>A0A2H0RLU8</accession>
<dbReference type="InterPro" id="IPR036388">
    <property type="entry name" value="WH-like_DNA-bd_sf"/>
</dbReference>
<sequence length="146" mass="16144">MAKKANREDELRELLASQVADMEQGPVVMPKELPSGVDGAVRMFYADIEGQSAPDVRTAARRDPVVDRSPSELALGVLVSLTEPQQCVLRIRFGINAGSSDGVPASEESRTRERIRQIEAMALRKLRHPSRVFRPRSTTVDSTETE</sequence>
<evidence type="ECO:0008006" key="3">
    <source>
        <dbReference type="Google" id="ProtNLM"/>
    </source>
</evidence>
<dbReference type="SUPFAM" id="SSF88659">
    <property type="entry name" value="Sigma3 and sigma4 domains of RNA polymerase sigma factors"/>
    <property type="match status" value="1"/>
</dbReference>
<dbReference type="InterPro" id="IPR000943">
    <property type="entry name" value="RNA_pol_sigma70"/>
</dbReference>
<dbReference type="AlphaFoldDB" id="A0A2H0RLU8"/>
<evidence type="ECO:0000313" key="2">
    <source>
        <dbReference type="Proteomes" id="UP000230084"/>
    </source>
</evidence>
<dbReference type="Gene3D" id="1.10.10.10">
    <property type="entry name" value="Winged helix-like DNA-binding domain superfamily/Winged helix DNA-binding domain"/>
    <property type="match status" value="1"/>
</dbReference>
<proteinExistence type="predicted"/>
<name>A0A2H0RLU8_9BACT</name>